<dbReference type="PANTHER" id="PTHR28527:SF1">
    <property type="entry name" value="SWI5-DEPENDENT RECOMBINATION DNA REPAIR PROTEIN 1"/>
    <property type="match status" value="1"/>
</dbReference>
<dbReference type="EMBL" id="MU007047">
    <property type="protein sequence ID" value="KAF2429369.1"/>
    <property type="molecule type" value="Genomic_DNA"/>
</dbReference>
<name>A0A9P4NNZ1_9PEZI</name>
<protein>
    <recommendedName>
        <fullName evidence="4">Swi5-dependent recombination DNA repair protein 1</fullName>
    </recommendedName>
</protein>
<dbReference type="GO" id="GO:0006310">
    <property type="term" value="P:DNA recombination"/>
    <property type="evidence" value="ECO:0007669"/>
    <property type="project" value="TreeGrafter"/>
</dbReference>
<gene>
    <name evidence="2" type="ORF">EJ08DRAFT_670998</name>
</gene>
<dbReference type="OrthoDB" id="27934at2759"/>
<evidence type="ECO:0000313" key="2">
    <source>
        <dbReference type="EMBL" id="KAF2429369.1"/>
    </source>
</evidence>
<sequence length="272" mass="30902">MDTETPPTAKRRRLNNALHKPFKSPLRGPLRPNANPHVASPLSVTPVKAVYSAAESSENISPGPFPVNTPLKHQVISTPSKPVTSESQDPETLLAIQTTNKDIRRIESAMIRHRQEIDTLQQALTIVTSSKSHELDELTTKWRQASRLAAEEVFAGARDKVNRMGGVGAWREREKEKANFGQQWEQEPQKNEDRDSDDEEGENGQREGDVHGKDERVQEGDWEYDKRVEEEMEEEKDVVADDDSFTMDMMLKTMNIDLDLIGYDKRGQRWVG</sequence>
<accession>A0A9P4NNZ1</accession>
<feature type="region of interest" description="Disordered" evidence="1">
    <location>
        <begin position="172"/>
        <end position="241"/>
    </location>
</feature>
<keyword evidence="3" id="KW-1185">Reference proteome</keyword>
<dbReference type="AlphaFoldDB" id="A0A9P4NNZ1"/>
<feature type="region of interest" description="Disordered" evidence="1">
    <location>
        <begin position="1"/>
        <end position="40"/>
    </location>
</feature>
<dbReference type="PANTHER" id="PTHR28527">
    <property type="entry name" value="MATING-TYPE SWITCHING PROTEIN SWI2-RELATED"/>
    <property type="match status" value="1"/>
</dbReference>
<dbReference type="Gene3D" id="6.10.140.1020">
    <property type="match status" value="1"/>
</dbReference>
<evidence type="ECO:0008006" key="4">
    <source>
        <dbReference type="Google" id="ProtNLM"/>
    </source>
</evidence>
<feature type="compositionally biased region" description="Basic and acidic residues" evidence="1">
    <location>
        <begin position="203"/>
        <end position="229"/>
    </location>
</feature>
<evidence type="ECO:0000313" key="3">
    <source>
        <dbReference type="Proteomes" id="UP000800235"/>
    </source>
</evidence>
<reference evidence="2" key="1">
    <citation type="journal article" date="2020" name="Stud. Mycol.">
        <title>101 Dothideomycetes genomes: a test case for predicting lifestyles and emergence of pathogens.</title>
        <authorList>
            <person name="Haridas S."/>
            <person name="Albert R."/>
            <person name="Binder M."/>
            <person name="Bloem J."/>
            <person name="Labutti K."/>
            <person name="Salamov A."/>
            <person name="Andreopoulos B."/>
            <person name="Baker S."/>
            <person name="Barry K."/>
            <person name="Bills G."/>
            <person name="Bluhm B."/>
            <person name="Cannon C."/>
            <person name="Castanera R."/>
            <person name="Culley D."/>
            <person name="Daum C."/>
            <person name="Ezra D."/>
            <person name="Gonzalez J."/>
            <person name="Henrissat B."/>
            <person name="Kuo A."/>
            <person name="Liang C."/>
            <person name="Lipzen A."/>
            <person name="Lutzoni F."/>
            <person name="Magnuson J."/>
            <person name="Mondo S."/>
            <person name="Nolan M."/>
            <person name="Ohm R."/>
            <person name="Pangilinan J."/>
            <person name="Park H.-J."/>
            <person name="Ramirez L."/>
            <person name="Alfaro M."/>
            <person name="Sun H."/>
            <person name="Tritt A."/>
            <person name="Yoshinaga Y."/>
            <person name="Zwiers L.-H."/>
            <person name="Turgeon B."/>
            <person name="Goodwin S."/>
            <person name="Spatafora J."/>
            <person name="Crous P."/>
            <person name="Grigoriev I."/>
        </authorList>
    </citation>
    <scope>NUCLEOTIDE SEQUENCE</scope>
    <source>
        <strain evidence="2">CBS 130266</strain>
    </source>
</reference>
<proteinExistence type="predicted"/>
<dbReference type="Proteomes" id="UP000800235">
    <property type="component" value="Unassembled WGS sequence"/>
</dbReference>
<evidence type="ECO:0000256" key="1">
    <source>
        <dbReference type="SAM" id="MobiDB-lite"/>
    </source>
</evidence>
<feature type="compositionally biased region" description="Acidic residues" evidence="1">
    <location>
        <begin position="230"/>
        <end position="241"/>
    </location>
</feature>
<comment type="caution">
    <text evidence="2">The sequence shown here is derived from an EMBL/GenBank/DDBJ whole genome shotgun (WGS) entry which is preliminary data.</text>
</comment>
<organism evidence="2 3">
    <name type="scientific">Tothia fuscella</name>
    <dbReference type="NCBI Taxonomy" id="1048955"/>
    <lineage>
        <taxon>Eukaryota</taxon>
        <taxon>Fungi</taxon>
        <taxon>Dikarya</taxon>
        <taxon>Ascomycota</taxon>
        <taxon>Pezizomycotina</taxon>
        <taxon>Dothideomycetes</taxon>
        <taxon>Pleosporomycetidae</taxon>
        <taxon>Venturiales</taxon>
        <taxon>Cylindrosympodiaceae</taxon>
        <taxon>Tothia</taxon>
    </lineage>
</organism>